<evidence type="ECO:0000256" key="4">
    <source>
        <dbReference type="ARBA" id="ARBA00022962"/>
    </source>
</evidence>
<gene>
    <name evidence="9" type="ORF">EDD40_0150</name>
</gene>
<dbReference type="Pfam" id="PF00117">
    <property type="entry name" value="GATase"/>
    <property type="match status" value="1"/>
</dbReference>
<dbReference type="SUPFAM" id="SSF52317">
    <property type="entry name" value="Class I glutamine amidotransferase-like"/>
    <property type="match status" value="1"/>
</dbReference>
<dbReference type="Pfam" id="PF00425">
    <property type="entry name" value="Chorismate_bind"/>
    <property type="match status" value="1"/>
</dbReference>
<comment type="caution">
    <text evidence="9">The sequence shown here is derived from an EMBL/GenBank/DDBJ whole genome shotgun (WGS) entry which is preliminary data.</text>
</comment>
<dbReference type="OrthoDB" id="3518032at2"/>
<dbReference type="InterPro" id="IPR019999">
    <property type="entry name" value="Anth_synth_I-like"/>
</dbReference>
<dbReference type="AlphaFoldDB" id="A0A3N1GX80"/>
<name>A0A3N1GX80_9PSEU</name>
<dbReference type="PROSITE" id="PS51273">
    <property type="entry name" value="GATASE_TYPE_1"/>
    <property type="match status" value="1"/>
</dbReference>
<dbReference type="GO" id="GO:0005737">
    <property type="term" value="C:cytoplasm"/>
    <property type="evidence" value="ECO:0007669"/>
    <property type="project" value="TreeGrafter"/>
</dbReference>
<dbReference type="NCBIfam" id="TIGR00553">
    <property type="entry name" value="pabB"/>
    <property type="match status" value="1"/>
</dbReference>
<feature type="domain" description="Glutamine amidotransferase" evidence="6">
    <location>
        <begin position="12"/>
        <end position="194"/>
    </location>
</feature>
<proteinExistence type="inferred from homology"/>
<dbReference type="PANTHER" id="PTHR11236">
    <property type="entry name" value="AMINOBENZOATE/ANTHRANILATE SYNTHASE"/>
    <property type="match status" value="1"/>
</dbReference>
<dbReference type="NCBIfam" id="TIGR00566">
    <property type="entry name" value="trpG_papA"/>
    <property type="match status" value="1"/>
</dbReference>
<dbReference type="InterPro" id="IPR017926">
    <property type="entry name" value="GATASE"/>
</dbReference>
<accession>A0A3N1GX80</accession>
<evidence type="ECO:0000256" key="1">
    <source>
        <dbReference type="ARBA" id="ARBA00005970"/>
    </source>
</evidence>
<organism evidence="9 10">
    <name type="scientific">Saccharothrix texasensis</name>
    <dbReference type="NCBI Taxonomy" id="103734"/>
    <lineage>
        <taxon>Bacteria</taxon>
        <taxon>Bacillati</taxon>
        <taxon>Actinomycetota</taxon>
        <taxon>Actinomycetes</taxon>
        <taxon>Pseudonocardiales</taxon>
        <taxon>Pseudonocardiaceae</taxon>
        <taxon>Saccharothrix</taxon>
    </lineage>
</organism>
<sequence length="806" mass="86787">MVWGICRVTSVLLIDNYDSFTYNIVHQLAIHPDISTTVLHNDDPALLDADVDLFDAIIISPGPGHPDDPRSFGHCTRLIDRADVPVLGVCLGHQGLAVRFGASVGRAANPRHGRTSPVVHQGDELFRNVPHRFEAVRYHSLEVTSLPKSVEAIAWADDGTIMALRHRLRPLWGVQFHPESILTRDGDTIVANFVEIANRWQRGPTRPVAVRPVGPTARGTRREPAVPADGTGLRVEVTTVDADLDPAELFRRVFASADTSFWLDSSDHRQQPGRFSYMGGSGGSRSRVAQASVADRTVTIRSADRGVEVRHESFFDWLDEELDLAYPVESPDLAGFALGWVGYLGYELKNDDRPGAGHRSTVPDAALLFSDRAIALDHQHRRAHVLTLMPAAGVDVDQAAWARTTAEVIASLHGVPAADVAARTPVVDGVSLRHAPESYLAKIRLAQEAIAAGDTYEVCLTNMITAKVGMAPLDAYLALRAANPTSYGAYLNVAGVELLSTSPERLLAVDAGGRMSSRPIKGTRPRADDPLHDTELRTALATSEKDRAENLMIVDLVRNDLGRVAVPGSVAVPRLFDVESYATVHQLVSEITSQKLPDAGPGRCVRAIYPGGSMTGAPKKWTMEIIDELEEGPRGIYSGSIGYFSLTGPVDLSIVIRTVVARDGVWEYGIGGAITTLSDPEEELAETIAKARPLTRLLGISAADLGIQEPGSEECVSDKAEIEGFIQKFLSDLNYEIGEDERTKPLGSSGIGVESLGVVELMEALGLKFGIALSDDEIVDGGLLSVVELAEFVHVRSGGPADGTSS</sequence>
<dbReference type="Gene3D" id="3.60.120.10">
    <property type="entry name" value="Anthranilate synthase"/>
    <property type="match status" value="1"/>
</dbReference>
<dbReference type="GO" id="GO:0046820">
    <property type="term" value="F:4-amino-4-deoxychorismate synthase activity"/>
    <property type="evidence" value="ECO:0007669"/>
    <property type="project" value="UniProtKB-EC"/>
</dbReference>
<dbReference type="PRINTS" id="PR00099">
    <property type="entry name" value="CPSGATASE"/>
</dbReference>
<dbReference type="EMBL" id="RJKM01000001">
    <property type="protein sequence ID" value="ROP34941.1"/>
    <property type="molecule type" value="Genomic_DNA"/>
</dbReference>
<dbReference type="InterPro" id="IPR006805">
    <property type="entry name" value="Anth_synth_I_N"/>
</dbReference>
<keyword evidence="4" id="KW-0315">Glutamine amidotransferase</keyword>
<dbReference type="GO" id="GO:0009396">
    <property type="term" value="P:folic acid-containing compound biosynthetic process"/>
    <property type="evidence" value="ECO:0007669"/>
    <property type="project" value="InterPro"/>
</dbReference>
<evidence type="ECO:0000259" key="7">
    <source>
        <dbReference type="Pfam" id="PF00425"/>
    </source>
</evidence>
<comment type="similarity">
    <text evidence="1">In the C-terminal section; belongs to the anthranilate synthase component I family.</text>
</comment>
<dbReference type="GO" id="GO:0008153">
    <property type="term" value="P:4-aminobenzoate biosynthetic process"/>
    <property type="evidence" value="ECO:0007669"/>
    <property type="project" value="TreeGrafter"/>
</dbReference>
<dbReference type="SUPFAM" id="SSF56322">
    <property type="entry name" value="ADC synthase"/>
    <property type="match status" value="1"/>
</dbReference>
<evidence type="ECO:0000259" key="8">
    <source>
        <dbReference type="Pfam" id="PF04715"/>
    </source>
</evidence>
<dbReference type="InterPro" id="IPR005802">
    <property type="entry name" value="ADC_synth_comp_1"/>
</dbReference>
<dbReference type="InterPro" id="IPR005801">
    <property type="entry name" value="ADC_synthase"/>
</dbReference>
<protein>
    <recommendedName>
        <fullName evidence="2">aminodeoxychorismate synthase</fullName>
        <ecNumber evidence="2">2.6.1.85</ecNumber>
    </recommendedName>
</protein>
<dbReference type="Proteomes" id="UP000268727">
    <property type="component" value="Unassembled WGS sequence"/>
</dbReference>
<keyword evidence="10" id="KW-1185">Reference proteome</keyword>
<dbReference type="PRINTS" id="PR00096">
    <property type="entry name" value="GATASE"/>
</dbReference>
<evidence type="ECO:0000313" key="9">
    <source>
        <dbReference type="EMBL" id="ROP34941.1"/>
    </source>
</evidence>
<dbReference type="Pfam" id="PF04715">
    <property type="entry name" value="Anth_synt_I_N"/>
    <property type="match status" value="1"/>
</dbReference>
<evidence type="ECO:0000256" key="5">
    <source>
        <dbReference type="SAM" id="MobiDB-lite"/>
    </source>
</evidence>
<feature type="domain" description="Anthranilate synthase component I N-terminal" evidence="8">
    <location>
        <begin position="243"/>
        <end position="384"/>
    </location>
</feature>
<feature type="region of interest" description="Disordered" evidence="5">
    <location>
        <begin position="207"/>
        <end position="228"/>
    </location>
</feature>
<evidence type="ECO:0000259" key="6">
    <source>
        <dbReference type="Pfam" id="PF00117"/>
    </source>
</evidence>
<dbReference type="PRINTS" id="PR00097">
    <property type="entry name" value="ANTSNTHASEII"/>
</dbReference>
<dbReference type="EC" id="2.6.1.85" evidence="2"/>
<dbReference type="CDD" id="cd01743">
    <property type="entry name" value="GATase1_Anthranilate_Synthase"/>
    <property type="match status" value="1"/>
</dbReference>
<feature type="domain" description="Chorismate-utilising enzyme C-terminal" evidence="7">
    <location>
        <begin position="437"/>
        <end position="690"/>
    </location>
</feature>
<dbReference type="InterPro" id="IPR036736">
    <property type="entry name" value="ACP-like_sf"/>
</dbReference>
<keyword evidence="3" id="KW-0808">Transferase</keyword>
<dbReference type="GO" id="GO:0000162">
    <property type="term" value="P:L-tryptophan biosynthetic process"/>
    <property type="evidence" value="ECO:0007669"/>
    <property type="project" value="TreeGrafter"/>
</dbReference>
<reference evidence="9 10" key="1">
    <citation type="submission" date="2018-11" db="EMBL/GenBank/DDBJ databases">
        <title>Sequencing the genomes of 1000 actinobacteria strains.</title>
        <authorList>
            <person name="Klenk H.-P."/>
        </authorList>
    </citation>
    <scope>NUCLEOTIDE SEQUENCE [LARGE SCALE GENOMIC DNA]</scope>
    <source>
        <strain evidence="9 10">DSM 44231</strain>
    </source>
</reference>
<evidence type="ECO:0000256" key="3">
    <source>
        <dbReference type="ARBA" id="ARBA00022679"/>
    </source>
</evidence>
<dbReference type="InterPro" id="IPR029062">
    <property type="entry name" value="Class_I_gatase-like"/>
</dbReference>
<dbReference type="PANTHER" id="PTHR11236:SF18">
    <property type="entry name" value="AMINODEOXYCHORISMATE SYNTHASE"/>
    <property type="match status" value="1"/>
</dbReference>
<evidence type="ECO:0000313" key="10">
    <source>
        <dbReference type="Proteomes" id="UP000268727"/>
    </source>
</evidence>
<dbReference type="Gene3D" id="1.10.1200.10">
    <property type="entry name" value="ACP-like"/>
    <property type="match status" value="1"/>
</dbReference>
<dbReference type="InterPro" id="IPR006221">
    <property type="entry name" value="TrpG/PapA_dom"/>
</dbReference>
<dbReference type="FunFam" id="3.40.50.880:FF:000003">
    <property type="entry name" value="Anthranilate synthase component II"/>
    <property type="match status" value="1"/>
</dbReference>
<dbReference type="InterPro" id="IPR015890">
    <property type="entry name" value="Chorismate_C"/>
</dbReference>
<evidence type="ECO:0000256" key="2">
    <source>
        <dbReference type="ARBA" id="ARBA00013139"/>
    </source>
</evidence>
<dbReference type="Gene3D" id="3.40.50.880">
    <property type="match status" value="1"/>
</dbReference>